<dbReference type="InterPro" id="IPR039561">
    <property type="entry name" value="Peptidase_M15C"/>
</dbReference>
<dbReference type="Gene3D" id="3.30.1380.10">
    <property type="match status" value="1"/>
</dbReference>
<name>A0AAJ3LH43_9PSED</name>
<dbReference type="Pfam" id="PF13539">
    <property type="entry name" value="Peptidase_M15_4"/>
    <property type="match status" value="1"/>
</dbReference>
<evidence type="ECO:0000259" key="1">
    <source>
        <dbReference type="Pfam" id="PF13539"/>
    </source>
</evidence>
<dbReference type="SUPFAM" id="SSF55166">
    <property type="entry name" value="Hedgehog/DD-peptidase"/>
    <property type="match status" value="1"/>
</dbReference>
<dbReference type="RefSeq" id="WP_177025824.1">
    <property type="nucleotide sequence ID" value="NZ_JACAQR010000012.1"/>
</dbReference>
<feature type="domain" description="Peptidase M15C" evidence="1">
    <location>
        <begin position="133"/>
        <end position="228"/>
    </location>
</feature>
<accession>A0AAJ3LH43</accession>
<dbReference type="Proteomes" id="UP000546584">
    <property type="component" value="Unassembled WGS sequence"/>
</dbReference>
<organism evidence="2 3">
    <name type="scientific">Pseudomonas yamanorum</name>
    <dbReference type="NCBI Taxonomy" id="515393"/>
    <lineage>
        <taxon>Bacteria</taxon>
        <taxon>Pseudomonadati</taxon>
        <taxon>Pseudomonadota</taxon>
        <taxon>Gammaproteobacteria</taxon>
        <taxon>Pseudomonadales</taxon>
        <taxon>Pseudomonadaceae</taxon>
        <taxon>Pseudomonas</taxon>
    </lineage>
</organism>
<dbReference type="GO" id="GO:0008233">
    <property type="term" value="F:peptidase activity"/>
    <property type="evidence" value="ECO:0007669"/>
    <property type="project" value="InterPro"/>
</dbReference>
<gene>
    <name evidence="2" type="ORF">HX826_09285</name>
</gene>
<dbReference type="EMBL" id="JACAQR010000012">
    <property type="protein sequence ID" value="NWD42057.1"/>
    <property type="molecule type" value="Genomic_DNA"/>
</dbReference>
<comment type="caution">
    <text evidence="2">The sequence shown here is derived from an EMBL/GenBank/DDBJ whole genome shotgun (WGS) entry which is preliminary data.</text>
</comment>
<dbReference type="AlphaFoldDB" id="A0AAJ3LH43"/>
<dbReference type="InterPro" id="IPR009045">
    <property type="entry name" value="Zn_M74/Hedgehog-like"/>
</dbReference>
<reference evidence="2 3" key="1">
    <citation type="submission" date="2020-04" db="EMBL/GenBank/DDBJ databases">
        <title>Molecular characterization of pseudomonads from Agaricus bisporus reveal novel blotch 2 pathogens in Western Europe.</title>
        <authorList>
            <person name="Taparia T."/>
            <person name="Krijger M."/>
            <person name="Haynes E."/>
            <person name="Elpinstone J.G."/>
            <person name="Noble R."/>
            <person name="Van Der Wolf J."/>
        </authorList>
    </citation>
    <scope>NUCLEOTIDE SEQUENCE [LARGE SCALE GENOMIC DNA]</scope>
    <source>
        <strain evidence="2 3">IPO3753</strain>
    </source>
</reference>
<sequence length="285" mass="31395">MAFGFSRGVVPGVLLLAGLLVAQGTLASVIPLSVNDCRQMQLRHTITGTNPLPCARLARVTFSYVDFGGVLHNNGQLVVLDAIAPHVEEIFRQLLQRRFPVHQAVRLETYRGNDKVSMARNNTSGFNGRQVSGASGWSLHAYGAAIDLNPLQNPFVLFGRNPRGEFTGQATVEPKASTATAVNRLDARPGKPARPGRAEEVIDLFAEHGFLTWGGYWDFPLDYQHFQIGRRSFVEYLARVTPQQASAAVEAYISAYHQCLQQSAETDQTLRRMACVQQTIEQSPT</sequence>
<evidence type="ECO:0000313" key="3">
    <source>
        <dbReference type="Proteomes" id="UP000546584"/>
    </source>
</evidence>
<protein>
    <submittedName>
        <fullName evidence="2">M15 family metallopeptidase</fullName>
    </submittedName>
</protein>
<evidence type="ECO:0000313" key="2">
    <source>
        <dbReference type="EMBL" id="NWD42057.1"/>
    </source>
</evidence>
<proteinExistence type="predicted"/>